<dbReference type="AlphaFoldDB" id="A0A1M5CQ04"/>
<protein>
    <recommendedName>
        <fullName evidence="10">Heptaprenyl diphosphate synthase component 2</fullName>
        <ecNumber evidence="9">2.5.1.30</ecNumber>
    </recommendedName>
</protein>
<dbReference type="InterPro" id="IPR000092">
    <property type="entry name" value="Polyprenyl_synt"/>
</dbReference>
<comment type="function">
    <text evidence="7">Supplies heptaprenyl diphosphate, the precursor for the side chain of the isoprenoid quinone menaquinone-7 (MQ-7).</text>
</comment>
<name>A0A1M5CQ04_9BACI</name>
<dbReference type="Gene3D" id="1.10.600.10">
    <property type="entry name" value="Farnesyl Diphosphate Synthase"/>
    <property type="match status" value="1"/>
</dbReference>
<evidence type="ECO:0000256" key="5">
    <source>
        <dbReference type="ARBA" id="ARBA00022842"/>
    </source>
</evidence>
<evidence type="ECO:0000256" key="11">
    <source>
        <dbReference type="RuleBase" id="RU004466"/>
    </source>
</evidence>
<keyword evidence="3 11" id="KW-0808">Transferase</keyword>
<dbReference type="InterPro" id="IPR014119">
    <property type="entry name" value="GerC3_HepT"/>
</dbReference>
<dbReference type="PANTHER" id="PTHR12001">
    <property type="entry name" value="GERANYLGERANYL PYROPHOSPHATE SYNTHASE"/>
    <property type="match status" value="1"/>
</dbReference>
<comment type="similarity">
    <text evidence="2 11">Belongs to the FPP/GGPP synthase family.</text>
</comment>
<keyword evidence="4" id="KW-0479">Metal-binding</keyword>
<dbReference type="PANTHER" id="PTHR12001:SF69">
    <property type="entry name" value="ALL TRANS-POLYPRENYL-DIPHOSPHATE SYNTHASE PDSS1"/>
    <property type="match status" value="1"/>
</dbReference>
<evidence type="ECO:0000256" key="4">
    <source>
        <dbReference type="ARBA" id="ARBA00022723"/>
    </source>
</evidence>
<evidence type="ECO:0000256" key="7">
    <source>
        <dbReference type="ARBA" id="ARBA00055604"/>
    </source>
</evidence>
<evidence type="ECO:0000256" key="1">
    <source>
        <dbReference type="ARBA" id="ARBA00001946"/>
    </source>
</evidence>
<evidence type="ECO:0000256" key="10">
    <source>
        <dbReference type="ARBA" id="ARBA00070472"/>
    </source>
</evidence>
<evidence type="ECO:0000256" key="3">
    <source>
        <dbReference type="ARBA" id="ARBA00022679"/>
    </source>
</evidence>
<dbReference type="STRING" id="930117.SAMN05216225_1001340"/>
<dbReference type="Proteomes" id="UP000183988">
    <property type="component" value="Unassembled WGS sequence"/>
</dbReference>
<organism evidence="12 13">
    <name type="scientific">Ornithinibacillus halophilus</name>
    <dbReference type="NCBI Taxonomy" id="930117"/>
    <lineage>
        <taxon>Bacteria</taxon>
        <taxon>Bacillati</taxon>
        <taxon>Bacillota</taxon>
        <taxon>Bacilli</taxon>
        <taxon>Bacillales</taxon>
        <taxon>Bacillaceae</taxon>
        <taxon>Ornithinibacillus</taxon>
    </lineage>
</organism>
<comment type="cofactor">
    <cofactor evidence="1">
        <name>Mg(2+)</name>
        <dbReference type="ChEBI" id="CHEBI:18420"/>
    </cofactor>
</comment>
<keyword evidence="5" id="KW-0460">Magnesium</keyword>
<dbReference type="PROSITE" id="PS00444">
    <property type="entry name" value="POLYPRENYL_SYNTHASE_2"/>
    <property type="match status" value="1"/>
</dbReference>
<keyword evidence="13" id="KW-1185">Reference proteome</keyword>
<comment type="subunit">
    <text evidence="8">Heterodimer of component I and II.</text>
</comment>
<accession>A0A1M5CQ04</accession>
<dbReference type="GO" id="GO:0046872">
    <property type="term" value="F:metal ion binding"/>
    <property type="evidence" value="ECO:0007669"/>
    <property type="project" value="UniProtKB-KW"/>
</dbReference>
<sequence length="324" mass="36763">MILAKTYGYLKKDLDYIEAALTEAIHAEHPVLREASTQLLKAGGKRIRPVFVLLSGQIGEFDLEKVKTVAVSLELIHMATLVHDDVIDDAELRRGKPTIKAQYGNHVAMYTGDYILAKALEQITTLENPSIHKSLSKTLVEVSLGEIEQIKDKYNLNQNLRVYLRRIKRKTALLIATSCKLGAITSNLSNRQIKKLYQYGYYIGMSYQIIDDILDFTSTSKELGKPAGNDLLQGNITLPVLFAMKNEDFKTQLIHSFQHHEQGKLEESMDTLIQSIKQTDAIEEAYRISDRYLEKAIESLQDLPNNKARHTLENIAKYIGKRRS</sequence>
<evidence type="ECO:0000256" key="9">
    <source>
        <dbReference type="ARBA" id="ARBA00066444"/>
    </source>
</evidence>
<comment type="catalytic activity">
    <reaction evidence="6">
        <text>4 isopentenyl diphosphate + (2E,6E)-farnesyl diphosphate = all-trans-heptaprenyl diphosphate + 4 diphosphate</text>
        <dbReference type="Rhea" id="RHEA:27794"/>
        <dbReference type="ChEBI" id="CHEBI:33019"/>
        <dbReference type="ChEBI" id="CHEBI:58206"/>
        <dbReference type="ChEBI" id="CHEBI:128769"/>
        <dbReference type="ChEBI" id="CHEBI:175763"/>
        <dbReference type="EC" id="2.5.1.30"/>
    </reaction>
</comment>
<dbReference type="SFLD" id="SFLDS00005">
    <property type="entry name" value="Isoprenoid_Synthase_Type_I"/>
    <property type="match status" value="1"/>
</dbReference>
<evidence type="ECO:0000256" key="6">
    <source>
        <dbReference type="ARBA" id="ARBA00050780"/>
    </source>
</evidence>
<evidence type="ECO:0000313" key="12">
    <source>
        <dbReference type="EMBL" id="SHF56824.1"/>
    </source>
</evidence>
<gene>
    <name evidence="12" type="ORF">SAMN05216225_1001340</name>
</gene>
<dbReference type="CDD" id="cd00685">
    <property type="entry name" value="Trans_IPPS_HT"/>
    <property type="match status" value="1"/>
</dbReference>
<reference evidence="12 13" key="1">
    <citation type="submission" date="2016-11" db="EMBL/GenBank/DDBJ databases">
        <authorList>
            <person name="Jaros S."/>
            <person name="Januszkiewicz K."/>
            <person name="Wedrychowicz H."/>
        </authorList>
    </citation>
    <scope>NUCLEOTIDE SEQUENCE [LARGE SCALE GENOMIC DNA]</scope>
    <source>
        <strain evidence="12 13">IBRC-M 10683</strain>
    </source>
</reference>
<dbReference type="GO" id="GO:0008299">
    <property type="term" value="P:isoprenoid biosynthetic process"/>
    <property type="evidence" value="ECO:0007669"/>
    <property type="project" value="InterPro"/>
</dbReference>
<evidence type="ECO:0000256" key="8">
    <source>
        <dbReference type="ARBA" id="ARBA00065985"/>
    </source>
</evidence>
<dbReference type="GO" id="GO:0000010">
    <property type="term" value="F:heptaprenyl diphosphate synthase activity"/>
    <property type="evidence" value="ECO:0007669"/>
    <property type="project" value="UniProtKB-EC"/>
</dbReference>
<dbReference type="NCBIfam" id="TIGR02748">
    <property type="entry name" value="GerC3_HepT"/>
    <property type="match status" value="1"/>
</dbReference>
<dbReference type="OrthoDB" id="9805316at2"/>
<proteinExistence type="inferred from homology"/>
<evidence type="ECO:0000313" key="13">
    <source>
        <dbReference type="Proteomes" id="UP000183988"/>
    </source>
</evidence>
<dbReference type="EC" id="2.5.1.30" evidence="9"/>
<dbReference type="RefSeq" id="WP_072887342.1">
    <property type="nucleotide sequence ID" value="NZ_FQVW01000001.1"/>
</dbReference>
<dbReference type="SUPFAM" id="SSF48576">
    <property type="entry name" value="Terpenoid synthases"/>
    <property type="match status" value="1"/>
</dbReference>
<dbReference type="EMBL" id="FQVW01000001">
    <property type="protein sequence ID" value="SHF56824.1"/>
    <property type="molecule type" value="Genomic_DNA"/>
</dbReference>
<dbReference type="InterPro" id="IPR033749">
    <property type="entry name" value="Polyprenyl_synt_CS"/>
</dbReference>
<dbReference type="PROSITE" id="PS00723">
    <property type="entry name" value="POLYPRENYL_SYNTHASE_1"/>
    <property type="match status" value="1"/>
</dbReference>
<dbReference type="InterPro" id="IPR008949">
    <property type="entry name" value="Isoprenoid_synthase_dom_sf"/>
</dbReference>
<dbReference type="FunFam" id="1.10.600.10:FF:000014">
    <property type="entry name" value="Heptaprenyl diphosphate synthase component II"/>
    <property type="match status" value="1"/>
</dbReference>
<dbReference type="Pfam" id="PF00348">
    <property type="entry name" value="polyprenyl_synt"/>
    <property type="match status" value="1"/>
</dbReference>
<evidence type="ECO:0000256" key="2">
    <source>
        <dbReference type="ARBA" id="ARBA00006706"/>
    </source>
</evidence>